<dbReference type="PANTHER" id="PTHR30443">
    <property type="entry name" value="INNER MEMBRANE PROTEIN"/>
    <property type="match status" value="1"/>
</dbReference>
<protein>
    <submittedName>
        <fullName evidence="11">Phosphoethanolamine--lipid A transferase EptA</fullName>
    </submittedName>
</protein>
<keyword evidence="12" id="KW-1185">Reference proteome</keyword>
<evidence type="ECO:0000256" key="6">
    <source>
        <dbReference type="ARBA" id="ARBA00022989"/>
    </source>
</evidence>
<gene>
    <name evidence="11" type="ORF">GCM10007320_50110</name>
</gene>
<dbReference type="Pfam" id="PF00884">
    <property type="entry name" value="Sulfatase"/>
    <property type="match status" value="1"/>
</dbReference>
<dbReference type="InterPro" id="IPR000917">
    <property type="entry name" value="Sulfatase_N"/>
</dbReference>
<dbReference type="InterPro" id="IPR012549">
    <property type="entry name" value="EptA-like_N"/>
</dbReference>
<keyword evidence="7 8" id="KW-0472">Membrane</keyword>
<keyword evidence="4 11" id="KW-0808">Transferase</keyword>
<dbReference type="SUPFAM" id="SSF53649">
    <property type="entry name" value="Alkaline phosphatase-like"/>
    <property type="match status" value="1"/>
</dbReference>
<reference evidence="12" key="1">
    <citation type="journal article" date="2019" name="Int. J. Syst. Evol. Microbiol.">
        <title>The Global Catalogue of Microorganisms (GCM) 10K type strain sequencing project: providing services to taxonomists for standard genome sequencing and annotation.</title>
        <authorList>
            <consortium name="The Broad Institute Genomics Platform"/>
            <consortium name="The Broad Institute Genome Sequencing Center for Infectious Disease"/>
            <person name="Wu L."/>
            <person name="Ma J."/>
        </authorList>
    </citation>
    <scope>NUCLEOTIDE SEQUENCE [LARGE SCALE GENOMIC DNA]</scope>
    <source>
        <strain evidence="12">KCTC 23314</strain>
    </source>
</reference>
<dbReference type="InterPro" id="IPR040423">
    <property type="entry name" value="PEA_transferase"/>
</dbReference>
<organism evidence="11 12">
    <name type="scientific">Pseudorhodoferax aquiterrae</name>
    <dbReference type="NCBI Taxonomy" id="747304"/>
    <lineage>
        <taxon>Bacteria</taxon>
        <taxon>Pseudomonadati</taxon>
        <taxon>Pseudomonadota</taxon>
        <taxon>Betaproteobacteria</taxon>
        <taxon>Burkholderiales</taxon>
        <taxon>Comamonadaceae</taxon>
    </lineage>
</organism>
<dbReference type="RefSeq" id="WP_189689608.1">
    <property type="nucleotide sequence ID" value="NZ_BMYK01000022.1"/>
</dbReference>
<dbReference type="Proteomes" id="UP000626210">
    <property type="component" value="Unassembled WGS sequence"/>
</dbReference>
<dbReference type="NCBIfam" id="NF028537">
    <property type="entry name" value="P_eth_NH2_trans"/>
    <property type="match status" value="1"/>
</dbReference>
<feature type="transmembrane region" description="Helical" evidence="8">
    <location>
        <begin position="114"/>
        <end position="135"/>
    </location>
</feature>
<feature type="transmembrane region" description="Helical" evidence="8">
    <location>
        <begin position="73"/>
        <end position="94"/>
    </location>
</feature>
<name>A0ABQ3G948_9BURK</name>
<keyword evidence="2" id="KW-1003">Cell membrane</keyword>
<dbReference type="CDD" id="cd16017">
    <property type="entry name" value="LptA"/>
    <property type="match status" value="1"/>
</dbReference>
<dbReference type="InterPro" id="IPR017850">
    <property type="entry name" value="Alkaline_phosphatase_core_sf"/>
</dbReference>
<evidence type="ECO:0000256" key="7">
    <source>
        <dbReference type="ARBA" id="ARBA00023136"/>
    </source>
</evidence>
<evidence type="ECO:0000259" key="9">
    <source>
        <dbReference type="Pfam" id="PF00884"/>
    </source>
</evidence>
<evidence type="ECO:0000313" key="12">
    <source>
        <dbReference type="Proteomes" id="UP000626210"/>
    </source>
</evidence>
<proteinExistence type="predicted"/>
<dbReference type="InterPro" id="IPR058130">
    <property type="entry name" value="PEA_transf_C"/>
</dbReference>
<feature type="domain" description="Sulfatase N-terminal" evidence="9">
    <location>
        <begin position="235"/>
        <end position="527"/>
    </location>
</feature>
<keyword evidence="5 8" id="KW-0812">Transmembrane</keyword>
<evidence type="ECO:0000256" key="8">
    <source>
        <dbReference type="SAM" id="Phobius"/>
    </source>
</evidence>
<keyword evidence="3" id="KW-0997">Cell inner membrane</keyword>
<evidence type="ECO:0000256" key="2">
    <source>
        <dbReference type="ARBA" id="ARBA00022475"/>
    </source>
</evidence>
<evidence type="ECO:0000256" key="4">
    <source>
        <dbReference type="ARBA" id="ARBA00022679"/>
    </source>
</evidence>
<evidence type="ECO:0000313" key="11">
    <source>
        <dbReference type="EMBL" id="GHC96328.1"/>
    </source>
</evidence>
<feature type="transmembrane region" description="Helical" evidence="8">
    <location>
        <begin position="156"/>
        <end position="174"/>
    </location>
</feature>
<dbReference type="EMBL" id="BMYK01000022">
    <property type="protein sequence ID" value="GHC96328.1"/>
    <property type="molecule type" value="Genomic_DNA"/>
</dbReference>
<dbReference type="GO" id="GO:0016740">
    <property type="term" value="F:transferase activity"/>
    <property type="evidence" value="ECO:0007669"/>
    <property type="project" value="UniProtKB-KW"/>
</dbReference>
<sequence>MMRRPMSPLWLVLAASLWMTLVGNGALWQRLTELHLLAGSRGLAFGAALWLAIWALLAALLGLFAWRPTLKPLLVLLLFSTALARHFMGSYGTLIDPGMLVNAMQTDWREAGALLNWQLLAGVLGLAVLPAWLVWRQPVAYGRLRRQLWRNPVFSLAALAALAALVLAMFQPLASASRNHKDLRYLVNPVSSVVSVVRLAARPFQHEAGPLQPLGEDAQLALATPTGGAARPRLLLLVLGETARSDHFALNGYERPTTPVLARENALSFRNAWSCGTSTAESLPCMFSHLPREEYLRRSGNYETLLDVLQRAGLAVLWLDNQSGCKGVCDRVPHGATDASAKSPLCNGGECLDGAMLEQLDARLAALDPARRARGIVVVLHQMGSHGPAYAQRSPAAAKRFLPECTSNALQDCDPQQLRNAYDNSIAYTDQFLGEAIAWLRRNPTNTDNALMYVSDHGESLGENNLYLHGMPYAIAPDVQKHVPWITWLSPGFAQATALSDSCLRGRADERVSHDDYFHSVLGLMGVSTHVYRIAQDAYAPCRQDATWAGRLPRQAAALAGAPTAGS</sequence>
<dbReference type="PANTHER" id="PTHR30443:SF0">
    <property type="entry name" value="PHOSPHOETHANOLAMINE TRANSFERASE EPTA"/>
    <property type="match status" value="1"/>
</dbReference>
<keyword evidence="6 8" id="KW-1133">Transmembrane helix</keyword>
<comment type="subcellular location">
    <subcellularLocation>
        <location evidence="1">Cell inner membrane</location>
        <topology evidence="1">Multi-pass membrane protein</topology>
    </subcellularLocation>
</comment>
<evidence type="ECO:0000256" key="1">
    <source>
        <dbReference type="ARBA" id="ARBA00004429"/>
    </source>
</evidence>
<feature type="domain" description="Phosphoethanolamine transferase N-terminal" evidence="10">
    <location>
        <begin position="54"/>
        <end position="202"/>
    </location>
</feature>
<dbReference type="Gene3D" id="3.40.720.10">
    <property type="entry name" value="Alkaline Phosphatase, subunit A"/>
    <property type="match status" value="1"/>
</dbReference>
<comment type="caution">
    <text evidence="11">The sequence shown here is derived from an EMBL/GenBank/DDBJ whole genome shotgun (WGS) entry which is preliminary data.</text>
</comment>
<feature type="transmembrane region" description="Helical" evidence="8">
    <location>
        <begin position="41"/>
        <end position="66"/>
    </location>
</feature>
<evidence type="ECO:0000256" key="5">
    <source>
        <dbReference type="ARBA" id="ARBA00022692"/>
    </source>
</evidence>
<accession>A0ABQ3G948</accession>
<evidence type="ECO:0000256" key="3">
    <source>
        <dbReference type="ARBA" id="ARBA00022519"/>
    </source>
</evidence>
<dbReference type="Pfam" id="PF08019">
    <property type="entry name" value="EptA_B_N"/>
    <property type="match status" value="1"/>
</dbReference>
<evidence type="ECO:0000259" key="10">
    <source>
        <dbReference type="Pfam" id="PF08019"/>
    </source>
</evidence>